<sequence length="101" mass="11346">MKKGNRTPITHHILPTSSNLLGICFFILSYVKMGEKSEITLLDECVILPIVLFFVASLLSYLSMRSEKDKPRIENAADLIFMLGILSLSVIAIALFFEIIK</sequence>
<dbReference type="EMBL" id="CP025704">
    <property type="protein sequence ID" value="AUN98807.1"/>
    <property type="molecule type" value="Genomic_DNA"/>
</dbReference>
<dbReference type="RefSeq" id="WP_102244098.1">
    <property type="nucleotide sequence ID" value="NZ_CP025704.1"/>
</dbReference>
<evidence type="ECO:0000313" key="2">
    <source>
        <dbReference type="Proteomes" id="UP000235584"/>
    </source>
</evidence>
<name>A0A2K9NTJ5_BACTC</name>
<dbReference type="AlphaFoldDB" id="A0A2K9NTJ5"/>
<gene>
    <name evidence="1" type="ORF">C0V70_11985</name>
</gene>
<protein>
    <submittedName>
        <fullName evidence="1">Uncharacterized protein</fullName>
    </submittedName>
</protein>
<reference evidence="1 2" key="1">
    <citation type="submission" date="2018-01" db="EMBL/GenBank/DDBJ databases">
        <title>Complete genome sequence of Bacteriovorax stolpii DSM12778.</title>
        <authorList>
            <person name="Tang B."/>
            <person name="Chang J."/>
        </authorList>
    </citation>
    <scope>NUCLEOTIDE SEQUENCE [LARGE SCALE GENOMIC DNA]</scope>
    <source>
        <strain evidence="1 2">DSM 12778</strain>
    </source>
</reference>
<dbReference type="KEGG" id="bsto:C0V70_11985"/>
<dbReference type="OrthoDB" id="582913at2"/>
<accession>A0A2K9NTJ5</accession>
<dbReference type="Proteomes" id="UP000235584">
    <property type="component" value="Chromosome"/>
</dbReference>
<keyword evidence="2" id="KW-1185">Reference proteome</keyword>
<organism evidence="1 2">
    <name type="scientific">Bacteriovorax stolpii</name>
    <name type="common">Bdellovibrio stolpii</name>
    <dbReference type="NCBI Taxonomy" id="960"/>
    <lineage>
        <taxon>Bacteria</taxon>
        <taxon>Pseudomonadati</taxon>
        <taxon>Bdellovibrionota</taxon>
        <taxon>Bacteriovoracia</taxon>
        <taxon>Bacteriovoracales</taxon>
        <taxon>Bacteriovoracaceae</taxon>
        <taxon>Bacteriovorax</taxon>
    </lineage>
</organism>
<evidence type="ECO:0000313" key="1">
    <source>
        <dbReference type="EMBL" id="AUN98807.1"/>
    </source>
</evidence>
<proteinExistence type="predicted"/>